<dbReference type="PANTHER" id="PTHR30528:SF0">
    <property type="entry name" value="CYTOPLASMIC PROTEIN"/>
    <property type="match status" value="1"/>
</dbReference>
<dbReference type="PANTHER" id="PTHR30528">
    <property type="entry name" value="CYTOPLASMIC PROTEIN"/>
    <property type="match status" value="1"/>
</dbReference>
<name>A0ABM8G245_9CELL</name>
<accession>A0ABM8G245</accession>
<proteinExistence type="predicted"/>
<evidence type="ECO:0000313" key="1">
    <source>
        <dbReference type="EMBL" id="BDZ42099.1"/>
    </source>
</evidence>
<dbReference type="RefSeq" id="WP_286219130.1">
    <property type="nucleotide sequence ID" value="NZ_AP027729.1"/>
</dbReference>
<dbReference type="InterPro" id="IPR009351">
    <property type="entry name" value="AlkZ-like"/>
</dbReference>
<protein>
    <recommendedName>
        <fullName evidence="3">Winged helix-turn-helix domain-containing protein</fullName>
    </recommendedName>
</protein>
<evidence type="ECO:0000313" key="2">
    <source>
        <dbReference type="Proteomes" id="UP001321475"/>
    </source>
</evidence>
<evidence type="ECO:0008006" key="3">
    <source>
        <dbReference type="Google" id="ProtNLM"/>
    </source>
</evidence>
<gene>
    <name evidence="1" type="ORF">GCM10025865_13980</name>
</gene>
<keyword evidence="2" id="KW-1185">Reference proteome</keyword>
<organism evidence="1 2">
    <name type="scientific">Paraoerskovia sediminicola</name>
    <dbReference type="NCBI Taxonomy" id="1138587"/>
    <lineage>
        <taxon>Bacteria</taxon>
        <taxon>Bacillati</taxon>
        <taxon>Actinomycetota</taxon>
        <taxon>Actinomycetes</taxon>
        <taxon>Micrococcales</taxon>
        <taxon>Cellulomonadaceae</taxon>
        <taxon>Paraoerskovia</taxon>
    </lineage>
</organism>
<reference evidence="2" key="1">
    <citation type="journal article" date="2019" name="Int. J. Syst. Evol. Microbiol.">
        <title>The Global Catalogue of Microorganisms (GCM) 10K type strain sequencing project: providing services to taxonomists for standard genome sequencing and annotation.</title>
        <authorList>
            <consortium name="The Broad Institute Genomics Platform"/>
            <consortium name="The Broad Institute Genome Sequencing Center for Infectious Disease"/>
            <person name="Wu L."/>
            <person name="Ma J."/>
        </authorList>
    </citation>
    <scope>NUCLEOTIDE SEQUENCE [LARGE SCALE GENOMIC DNA]</scope>
    <source>
        <strain evidence="2">NBRC 108565</strain>
    </source>
</reference>
<dbReference type="Proteomes" id="UP001321475">
    <property type="component" value="Chromosome"/>
</dbReference>
<dbReference type="Pfam" id="PF06224">
    <property type="entry name" value="AlkZ-like"/>
    <property type="match status" value="1"/>
</dbReference>
<dbReference type="EMBL" id="AP027729">
    <property type="protein sequence ID" value="BDZ42099.1"/>
    <property type="molecule type" value="Genomic_DNA"/>
</dbReference>
<sequence>MTPQTAHHLTQDQARRIAVHAALLADERPRDLLDTARRLTMLPLDQTRAVAPAAELVLWSRLGHSHRPGDLDDAIDSQQIVEVAGHWRSIDDVALHRAEMAAWPTPGPWKEWHHRLHDWVAANEAARRDVLERLRQEGPSPISALPDTCVVPWRSSGWNDGKSTRMLVNQLVQRGEVAVAGRSDRERTYDLAERVYPDTAVPSLAEAEAELDRRRLRAFGIARAGAVYQQGDPVGSGEAGEPAVVEGVRGRWRVDPEALDALDRPAPARTELLAPFDVLLHDRKRMDDLLGFDYTLEMYKPREKRRWGYYALPVLRGDLLVGKVDASADHEAGELLLHAVHEDEPFDDDTRSAVESAVADLASRLGLTVAEAPHGG</sequence>